<proteinExistence type="predicted"/>
<keyword evidence="2" id="KW-1185">Reference proteome</keyword>
<comment type="caution">
    <text evidence="1">The sequence shown here is derived from an EMBL/GenBank/DDBJ whole genome shotgun (WGS) entry which is preliminary data.</text>
</comment>
<sequence>MKTPTKTDAKAALAILEQAWAYFDAPQKADTAQQPEETYFAYVKAA</sequence>
<dbReference type="EMBL" id="JBHUDD010000053">
    <property type="protein sequence ID" value="MFD1509698.1"/>
    <property type="molecule type" value="Genomic_DNA"/>
</dbReference>
<accession>A0ABW4EI88</accession>
<dbReference type="Proteomes" id="UP001597186">
    <property type="component" value="Unassembled WGS sequence"/>
</dbReference>
<evidence type="ECO:0000313" key="1">
    <source>
        <dbReference type="EMBL" id="MFD1509698.1"/>
    </source>
</evidence>
<protein>
    <submittedName>
        <fullName evidence="1">Uncharacterized protein</fullName>
    </submittedName>
</protein>
<evidence type="ECO:0000313" key="2">
    <source>
        <dbReference type="Proteomes" id="UP001597186"/>
    </source>
</evidence>
<gene>
    <name evidence="1" type="ORF">ACFTOW_09810</name>
</gene>
<organism evidence="1 2">
    <name type="scientific">Lacimonas salitolerans</name>
    <dbReference type="NCBI Taxonomy" id="1323750"/>
    <lineage>
        <taxon>Bacteria</taxon>
        <taxon>Pseudomonadati</taxon>
        <taxon>Pseudomonadota</taxon>
        <taxon>Alphaproteobacteria</taxon>
        <taxon>Rhodobacterales</taxon>
        <taxon>Paracoccaceae</taxon>
        <taxon>Lacimonas</taxon>
    </lineage>
</organism>
<name>A0ABW4EI88_9RHOB</name>
<dbReference type="RefSeq" id="WP_379915116.1">
    <property type="nucleotide sequence ID" value="NZ_JBHUDD010000053.1"/>
</dbReference>
<reference evidence="2" key="1">
    <citation type="journal article" date="2019" name="Int. J. Syst. Evol. Microbiol.">
        <title>The Global Catalogue of Microorganisms (GCM) 10K type strain sequencing project: providing services to taxonomists for standard genome sequencing and annotation.</title>
        <authorList>
            <consortium name="The Broad Institute Genomics Platform"/>
            <consortium name="The Broad Institute Genome Sequencing Center for Infectious Disease"/>
            <person name="Wu L."/>
            <person name="Ma J."/>
        </authorList>
    </citation>
    <scope>NUCLEOTIDE SEQUENCE [LARGE SCALE GENOMIC DNA]</scope>
    <source>
        <strain evidence="2">CGMCC 1.12477</strain>
    </source>
</reference>